<dbReference type="Pfam" id="PF06863">
    <property type="entry name" value="DUF1254"/>
    <property type="match status" value="1"/>
</dbReference>
<dbReference type="Gene3D" id="1.10.3360.10">
    <property type="entry name" value="VPA0735-like domain"/>
    <property type="match status" value="1"/>
</dbReference>
<dbReference type="OrthoDB" id="40820at2"/>
<dbReference type="SUPFAM" id="SSF160935">
    <property type="entry name" value="VPA0735-like"/>
    <property type="match status" value="1"/>
</dbReference>
<organism evidence="4 5">
    <name type="scientific">Agromyces atrinae</name>
    <dbReference type="NCBI Taxonomy" id="592376"/>
    <lineage>
        <taxon>Bacteria</taxon>
        <taxon>Bacillati</taxon>
        <taxon>Actinomycetota</taxon>
        <taxon>Actinomycetes</taxon>
        <taxon>Micrococcales</taxon>
        <taxon>Microbacteriaceae</taxon>
        <taxon>Agromyces</taxon>
    </lineage>
</organism>
<comment type="caution">
    <text evidence="4">The sequence shown here is derived from an EMBL/GenBank/DDBJ whole genome shotgun (WGS) entry which is preliminary data.</text>
</comment>
<evidence type="ECO:0000259" key="1">
    <source>
        <dbReference type="Pfam" id="PF06742"/>
    </source>
</evidence>
<feature type="domain" description="DUF1254" evidence="2">
    <location>
        <begin position="46"/>
        <end position="174"/>
    </location>
</feature>
<sequence length="442" mass="48914">MSQFDLSKVAVDAYLYAYPLVTMEFTRRQMTNVPDANTALLRAPANQFAHAREYPAAESKDVVRFNFDTLYSFAWLDLRDGPVILHTPDAPDRYYLTPMLDMWTDIFAVPGSRNTLGEARDFLIAPPAWSGEVPRGLDLIVAPTPHVWVMGRTQSNGPDDFAEVHRIQGQYRITRMDAYGQESGTPSAAPVDPRVDDVTPPLDQVNALNSVEFFTLFAELLKENPPHANDYPILHRMRAIGIVPGEDFNPAVLDAAATAAVSAARDTALQDLVKAMTEASIGIVRNGWNWEQSFGTYGTSYRVRALVAMAGLGANLPEDAIYPNAFVDADGQPFTGEHNYVLHFDAGQQPGVDAFWSLTMYDGDGFQVPNPLNRFVIRDRDPLIVNPDGSLDIYIQYASPGTEREANWLPAPQGAFAPMLRLYSPTTETLAGDFTPPKIIKR</sequence>
<dbReference type="Proteomes" id="UP000292686">
    <property type="component" value="Unassembled WGS sequence"/>
</dbReference>
<dbReference type="Gene3D" id="2.60.120.600">
    <property type="entry name" value="Domain of unknown function DUF1214, C-terminal domain"/>
    <property type="match status" value="1"/>
</dbReference>
<dbReference type="RefSeq" id="WP_129172373.1">
    <property type="nucleotide sequence ID" value="NZ_JACCBI010000001.1"/>
</dbReference>
<evidence type="ECO:0000313" key="6">
    <source>
        <dbReference type="Proteomes" id="UP000581087"/>
    </source>
</evidence>
<name>A0A4Q2M7S1_9MICO</name>
<dbReference type="AlphaFoldDB" id="A0A4Q2M7S1"/>
<evidence type="ECO:0000313" key="5">
    <source>
        <dbReference type="Proteomes" id="UP000292686"/>
    </source>
</evidence>
<dbReference type="InterPro" id="IPR037050">
    <property type="entry name" value="DUF1254_sf"/>
</dbReference>
<reference evidence="4 5" key="1">
    <citation type="submission" date="2019-01" db="EMBL/GenBank/DDBJ databases">
        <title>Agromyces.</title>
        <authorList>
            <person name="Li J."/>
        </authorList>
    </citation>
    <scope>NUCLEOTIDE SEQUENCE [LARGE SCALE GENOMIC DNA]</scope>
    <source>
        <strain evidence="4 5">DSM 23870</strain>
    </source>
</reference>
<dbReference type="Proteomes" id="UP000581087">
    <property type="component" value="Unassembled WGS sequence"/>
</dbReference>
<reference evidence="3 6" key="2">
    <citation type="submission" date="2020-07" db="EMBL/GenBank/DDBJ databases">
        <title>Sequencing the genomes of 1000 actinobacteria strains.</title>
        <authorList>
            <person name="Klenk H.-P."/>
        </authorList>
    </citation>
    <scope>NUCLEOTIDE SEQUENCE [LARGE SCALE GENOMIC DNA]</scope>
    <source>
        <strain evidence="3 6">DSM 23870</strain>
    </source>
</reference>
<evidence type="ECO:0000313" key="4">
    <source>
        <dbReference type="EMBL" id="RXZ88109.1"/>
    </source>
</evidence>
<keyword evidence="5" id="KW-1185">Reference proteome</keyword>
<dbReference type="EMBL" id="JACCBI010000001">
    <property type="protein sequence ID" value="NYD67695.1"/>
    <property type="molecule type" value="Genomic_DNA"/>
</dbReference>
<evidence type="ECO:0000313" key="3">
    <source>
        <dbReference type="EMBL" id="NYD67695.1"/>
    </source>
</evidence>
<dbReference type="InterPro" id="IPR037049">
    <property type="entry name" value="DUF1214_C_sf"/>
</dbReference>
<dbReference type="Gene3D" id="2.60.40.1610">
    <property type="entry name" value="Domain of unknown function DUF1254"/>
    <property type="match status" value="1"/>
</dbReference>
<dbReference type="PANTHER" id="PTHR36509">
    <property type="entry name" value="BLL3101 PROTEIN"/>
    <property type="match status" value="1"/>
</dbReference>
<dbReference type="PANTHER" id="PTHR36509:SF2">
    <property type="entry name" value="BLL3101 PROTEIN"/>
    <property type="match status" value="1"/>
</dbReference>
<proteinExistence type="predicted"/>
<feature type="domain" description="DUF1214" evidence="1">
    <location>
        <begin position="320"/>
        <end position="426"/>
    </location>
</feature>
<dbReference type="EMBL" id="SDPM01000001">
    <property type="protein sequence ID" value="RXZ88109.1"/>
    <property type="molecule type" value="Genomic_DNA"/>
</dbReference>
<accession>A0A4Q2M7S1</accession>
<gene>
    <name evidence="3" type="ORF">BJ972_002214</name>
    <name evidence="4" type="ORF">ESP50_02680</name>
</gene>
<dbReference type="InterPro" id="IPR010621">
    <property type="entry name" value="DUF1214"/>
</dbReference>
<evidence type="ECO:0000259" key="2">
    <source>
        <dbReference type="Pfam" id="PF06863"/>
    </source>
</evidence>
<dbReference type="InterPro" id="IPR010679">
    <property type="entry name" value="DUF1254"/>
</dbReference>
<dbReference type="Pfam" id="PF06742">
    <property type="entry name" value="DUF1214"/>
    <property type="match status" value="1"/>
</dbReference>
<protein>
    <submittedName>
        <fullName evidence="4">DUF1254 domain-containing protein</fullName>
    </submittedName>
</protein>